<dbReference type="Pfam" id="PF00571">
    <property type="entry name" value="CBS"/>
    <property type="match status" value="2"/>
</dbReference>
<dbReference type="Pfam" id="PF03445">
    <property type="entry name" value="DUF294"/>
    <property type="match status" value="1"/>
</dbReference>
<evidence type="ECO:0000313" key="5">
    <source>
        <dbReference type="Proteomes" id="UP000051221"/>
    </source>
</evidence>
<dbReference type="InParanoid" id="A0A0Q2MHP4"/>
<evidence type="ECO:0000256" key="2">
    <source>
        <dbReference type="PROSITE-ProRule" id="PRU00703"/>
    </source>
</evidence>
<dbReference type="SUPFAM" id="SSF51206">
    <property type="entry name" value="cAMP-binding domain-like"/>
    <property type="match status" value="1"/>
</dbReference>
<reference evidence="4 5" key="1">
    <citation type="submission" date="2015-08" db="EMBL/GenBank/DDBJ databases">
        <title>Antibacterial properties of a collection of Vibrionaceae strains.</title>
        <authorList>
            <person name="Giubergia S."/>
        </authorList>
    </citation>
    <scope>NUCLEOTIDE SEQUENCE [LARGE SCALE GENOMIC DNA]</scope>
    <source>
        <strain evidence="4 5">S0821</strain>
    </source>
</reference>
<evidence type="ECO:0000256" key="1">
    <source>
        <dbReference type="ARBA" id="ARBA00023122"/>
    </source>
</evidence>
<organism evidence="4 5">
    <name type="scientific">Vibrio furnissii</name>
    <dbReference type="NCBI Taxonomy" id="29494"/>
    <lineage>
        <taxon>Bacteria</taxon>
        <taxon>Pseudomonadati</taxon>
        <taxon>Pseudomonadota</taxon>
        <taxon>Gammaproteobacteria</taxon>
        <taxon>Vibrionales</taxon>
        <taxon>Vibrionaceae</taxon>
        <taxon>Vibrio</taxon>
    </lineage>
</organism>
<dbReference type="Gene3D" id="2.60.120.10">
    <property type="entry name" value="Jelly Rolls"/>
    <property type="match status" value="1"/>
</dbReference>
<protein>
    <submittedName>
        <fullName evidence="4">Cyclic nucleotide-binding protein</fullName>
    </submittedName>
</protein>
<dbReference type="EMBL" id="LKHS01000003">
    <property type="protein sequence ID" value="KQH87433.1"/>
    <property type="molecule type" value="Genomic_DNA"/>
</dbReference>
<name>A0A0Q2MHP4_VIBFU</name>
<keyword evidence="5" id="KW-1185">Reference proteome</keyword>
<dbReference type="SUPFAM" id="SSF54631">
    <property type="entry name" value="CBS-domain pair"/>
    <property type="match status" value="1"/>
</dbReference>
<dbReference type="PANTHER" id="PTHR43080">
    <property type="entry name" value="CBS DOMAIN-CONTAINING PROTEIN CBSX3, MITOCHONDRIAL"/>
    <property type="match status" value="1"/>
</dbReference>
<gene>
    <name evidence="4" type="ORF">AMR76_04255</name>
</gene>
<dbReference type="SMART" id="SM00116">
    <property type="entry name" value="CBS"/>
    <property type="match status" value="2"/>
</dbReference>
<dbReference type="GO" id="GO:0008773">
    <property type="term" value="F:[protein-PII] uridylyltransferase activity"/>
    <property type="evidence" value="ECO:0007669"/>
    <property type="project" value="InterPro"/>
</dbReference>
<proteinExistence type="predicted"/>
<dbReference type="InterPro" id="IPR000644">
    <property type="entry name" value="CBS_dom"/>
</dbReference>
<dbReference type="PANTHER" id="PTHR43080:SF2">
    <property type="entry name" value="CBS DOMAIN-CONTAINING PROTEIN"/>
    <property type="match status" value="1"/>
</dbReference>
<dbReference type="InterPro" id="IPR014710">
    <property type="entry name" value="RmlC-like_jellyroll"/>
</dbReference>
<evidence type="ECO:0000313" key="4">
    <source>
        <dbReference type="EMBL" id="KQH87433.1"/>
    </source>
</evidence>
<comment type="caution">
    <text evidence="4">The sequence shown here is derived from an EMBL/GenBank/DDBJ whole genome shotgun (WGS) entry which is preliminary data.</text>
</comment>
<sequence>MHQELLPNIVSFLQTMSPFDQLNADTLNAIAGSIEILYLGQHQHLEPLTAPPQHFLYIVRTGVIEQRYHDGSLRSRLGADDIFGFSQHDGAALDYQVVAIENSLLYRIDYPTLLTLVDPYPDVIAQLAPSISTRLIHSVSLPHPAQTESIFLQPVRKLASQNLMMVTPDTPIQQAADKMSREPNSSCAAIVDQQQRLIGLVTDKDMTKRVIAHGLDVQQPIATIMTHQLHTVSVDDLVMKASEIMIVHHIQNVPIVDDNFTLQGIITPQQLIQQNSIQAIFLSEKISQAPSLPALVALAAERNAIFSVLVENGVSSDVIGKVMSLIYDAFTCRLLALAEQHLGAAPCEYCWIAAGSHARNEVHLGSDQDNALILDDGATESDKAYFSHLAMYLCKGLDQCGYALCSGRFMAATRRWCQPLHVWVEYYRKWARAPEYEHLLNLNVFIEIRYIAGNKSLFDALNDVRLQQITHNPKLIAALVTNALRTRPPLGIFNNLVLKKDGDSGEKTLDIKHAALSSLVDMARIYTLSEGGAMQETLSRLLFVEQKGLMSHSSYLDCLGIYHFVTGLRNKHQVEALQQGKPIDNLLQPTRFGSFERQHLKDAFRIVSGLQEALRIKFGQ</sequence>
<dbReference type="Pfam" id="PF10335">
    <property type="entry name" value="DUF294_C"/>
    <property type="match status" value="1"/>
</dbReference>
<dbReference type="Gene3D" id="3.10.580.10">
    <property type="entry name" value="CBS-domain"/>
    <property type="match status" value="1"/>
</dbReference>
<dbReference type="InterPro" id="IPR046342">
    <property type="entry name" value="CBS_dom_sf"/>
</dbReference>
<feature type="domain" description="CBS" evidence="3">
    <location>
        <begin position="225"/>
        <end position="284"/>
    </location>
</feature>
<dbReference type="InterPro" id="IPR018490">
    <property type="entry name" value="cNMP-bd_dom_sf"/>
</dbReference>
<accession>A0A0Q2MHP4</accession>
<dbReference type="InterPro" id="IPR051257">
    <property type="entry name" value="Diverse_CBS-Domain"/>
</dbReference>
<dbReference type="Proteomes" id="UP000051221">
    <property type="component" value="Unassembled WGS sequence"/>
</dbReference>
<feature type="domain" description="CBS" evidence="3">
    <location>
        <begin position="159"/>
        <end position="217"/>
    </location>
</feature>
<dbReference type="CDD" id="cd05401">
    <property type="entry name" value="NT_GlnE_GlnD_like"/>
    <property type="match status" value="1"/>
</dbReference>
<dbReference type="InterPro" id="IPR000595">
    <property type="entry name" value="cNMP-bd_dom"/>
</dbReference>
<dbReference type="CDD" id="cd00038">
    <property type="entry name" value="CAP_ED"/>
    <property type="match status" value="1"/>
</dbReference>
<dbReference type="InterPro" id="IPR005105">
    <property type="entry name" value="GlnD_Uridyltrans_N"/>
</dbReference>
<dbReference type="RefSeq" id="WP_055465392.1">
    <property type="nucleotide sequence ID" value="NZ_LKHS01000003.1"/>
</dbReference>
<dbReference type="PROSITE" id="PS51371">
    <property type="entry name" value="CBS"/>
    <property type="match status" value="2"/>
</dbReference>
<dbReference type="AlphaFoldDB" id="A0A0Q2MHP4"/>
<keyword evidence="1 2" id="KW-0129">CBS domain</keyword>
<evidence type="ECO:0000259" key="3">
    <source>
        <dbReference type="PROSITE" id="PS51371"/>
    </source>
</evidence>
<dbReference type="InterPro" id="IPR018821">
    <property type="entry name" value="DUF294_put_nucleoTrafse_sb-bd"/>
</dbReference>